<keyword evidence="3" id="KW-1185">Reference proteome</keyword>
<evidence type="ECO:0000313" key="3">
    <source>
        <dbReference type="Proteomes" id="UP001327560"/>
    </source>
</evidence>
<feature type="domain" description="Reverse transcriptase" evidence="1">
    <location>
        <begin position="157"/>
        <end position="436"/>
    </location>
</feature>
<dbReference type="InterPro" id="IPR000477">
    <property type="entry name" value="RT_dom"/>
</dbReference>
<dbReference type="PANTHER" id="PTHR31635:SF196">
    <property type="entry name" value="REVERSE TRANSCRIPTASE DOMAIN-CONTAINING PROTEIN-RELATED"/>
    <property type="match status" value="1"/>
</dbReference>
<gene>
    <name evidence="2" type="ORF">Cni_G06660</name>
</gene>
<evidence type="ECO:0000313" key="2">
    <source>
        <dbReference type="EMBL" id="WOK97952.1"/>
    </source>
</evidence>
<protein>
    <recommendedName>
        <fullName evidence="1">Reverse transcriptase domain-containing protein</fullName>
    </recommendedName>
</protein>
<dbReference type="SUPFAM" id="SSF56672">
    <property type="entry name" value="DNA/RNA polymerases"/>
    <property type="match status" value="1"/>
</dbReference>
<reference evidence="2 3" key="1">
    <citation type="submission" date="2023-10" db="EMBL/GenBank/DDBJ databases">
        <title>Chromosome-scale genome assembly provides insights into flower coloration mechanisms of Canna indica.</title>
        <authorList>
            <person name="Li C."/>
        </authorList>
    </citation>
    <scope>NUCLEOTIDE SEQUENCE [LARGE SCALE GENOMIC DNA]</scope>
    <source>
        <tissue evidence="2">Flower</tissue>
    </source>
</reference>
<dbReference type="AlphaFoldDB" id="A0AAQ3JZS4"/>
<sequence length="575" mass="67146">MGALSKKVVALSRQIQVKWWSKSKRNWIEGGDQNTKYFHNIVKMNRRRNEIEKLEIDDKIVSDNKQMANGFADWYKRMWKTNEDEEINPEVFDSIKWNEITQEDGEMLVKDFKEKEMWIAANSLGRGKSSGIDGYILEFYLFSWDIIKGKLKRDFDNFHRTGILQEGWNDTVLTMIPKKDKASQITKFRPIALCNVMYKMLAKLIANRMRPLLNDLIGQEQAAFIPKRQMHDNTLIVSEIVESLSKSKSKNPYIIVKLDLEKAYDRTNWKVIYQVMERMKFPKEIVMWIKGCLERIKFCYKINGETSYWFNSYKGIRQGNPLSPYLFIIMEQLLSAIINNFVKKGKNKPYKIKDYQLSHLSFADDIILVVKGNQKSCKGVMEALKSYYNMTGQKINMQKSECYFPVKCEARVRQNICNWLEMREGKFPMMYLGTMISHKRLNMEQEEKVVSKVERKIETWAKGMVSQAGKCILINSVVCSIPAHSMMTSWVSERSVNRIVKIAREFFWATGNSEKPAKLIGWKKITARRSEGGLGIRDLFIMKKALVGKGILPLLNDENENRCSLLKAKYNNFHP</sequence>
<name>A0AAQ3JZS4_9LILI</name>
<evidence type="ECO:0000259" key="1">
    <source>
        <dbReference type="PROSITE" id="PS50878"/>
    </source>
</evidence>
<dbReference type="PROSITE" id="PS50878">
    <property type="entry name" value="RT_POL"/>
    <property type="match status" value="1"/>
</dbReference>
<dbReference type="EMBL" id="CP136891">
    <property type="protein sequence ID" value="WOK97952.1"/>
    <property type="molecule type" value="Genomic_DNA"/>
</dbReference>
<proteinExistence type="predicted"/>
<dbReference type="CDD" id="cd01650">
    <property type="entry name" value="RT_nLTR_like"/>
    <property type="match status" value="1"/>
</dbReference>
<dbReference type="Pfam" id="PF00078">
    <property type="entry name" value="RVT_1"/>
    <property type="match status" value="1"/>
</dbReference>
<organism evidence="2 3">
    <name type="scientific">Canna indica</name>
    <name type="common">Indian-shot</name>
    <dbReference type="NCBI Taxonomy" id="4628"/>
    <lineage>
        <taxon>Eukaryota</taxon>
        <taxon>Viridiplantae</taxon>
        <taxon>Streptophyta</taxon>
        <taxon>Embryophyta</taxon>
        <taxon>Tracheophyta</taxon>
        <taxon>Spermatophyta</taxon>
        <taxon>Magnoliopsida</taxon>
        <taxon>Liliopsida</taxon>
        <taxon>Zingiberales</taxon>
        <taxon>Cannaceae</taxon>
        <taxon>Canna</taxon>
    </lineage>
</organism>
<dbReference type="PANTHER" id="PTHR31635">
    <property type="entry name" value="REVERSE TRANSCRIPTASE DOMAIN-CONTAINING PROTEIN-RELATED"/>
    <property type="match status" value="1"/>
</dbReference>
<dbReference type="InterPro" id="IPR043502">
    <property type="entry name" value="DNA/RNA_pol_sf"/>
</dbReference>
<accession>A0AAQ3JZS4</accession>
<dbReference type="Proteomes" id="UP001327560">
    <property type="component" value="Chromosome 2"/>
</dbReference>